<protein>
    <submittedName>
        <fullName evidence="2">Uncharacterized protein</fullName>
    </submittedName>
</protein>
<gene>
    <name evidence="2" type="ORF">Goari_019785</name>
</gene>
<keyword evidence="1" id="KW-1133">Transmembrane helix</keyword>
<sequence>MRWMSCLHNRNRLIQTKFIIHFQRRRKRVLRLVNQILLLHLFMLPHYRGIIKGQLAFN</sequence>
<feature type="transmembrane region" description="Helical" evidence="1">
    <location>
        <begin position="29"/>
        <end position="47"/>
    </location>
</feature>
<name>A0A7J8WTS1_GOSAI</name>
<organism evidence="2 3">
    <name type="scientific">Gossypium aridum</name>
    <name type="common">American cotton</name>
    <name type="synonym">Erioxylum aridum</name>
    <dbReference type="NCBI Taxonomy" id="34290"/>
    <lineage>
        <taxon>Eukaryota</taxon>
        <taxon>Viridiplantae</taxon>
        <taxon>Streptophyta</taxon>
        <taxon>Embryophyta</taxon>
        <taxon>Tracheophyta</taxon>
        <taxon>Spermatophyta</taxon>
        <taxon>Magnoliopsida</taxon>
        <taxon>eudicotyledons</taxon>
        <taxon>Gunneridae</taxon>
        <taxon>Pentapetalae</taxon>
        <taxon>rosids</taxon>
        <taxon>malvids</taxon>
        <taxon>Malvales</taxon>
        <taxon>Malvaceae</taxon>
        <taxon>Malvoideae</taxon>
        <taxon>Gossypium</taxon>
    </lineage>
</organism>
<dbReference type="Proteomes" id="UP000593577">
    <property type="component" value="Unassembled WGS sequence"/>
</dbReference>
<reference evidence="2 3" key="1">
    <citation type="journal article" date="2019" name="Genome Biol. Evol.">
        <title>Insights into the evolution of the New World diploid cottons (Gossypium, subgenus Houzingenia) based on genome sequencing.</title>
        <authorList>
            <person name="Grover C.E."/>
            <person name="Arick M.A. 2nd"/>
            <person name="Thrash A."/>
            <person name="Conover J.L."/>
            <person name="Sanders W.S."/>
            <person name="Peterson D.G."/>
            <person name="Frelichowski J.E."/>
            <person name="Scheffler J.A."/>
            <person name="Scheffler B.E."/>
            <person name="Wendel J.F."/>
        </authorList>
    </citation>
    <scope>NUCLEOTIDE SEQUENCE [LARGE SCALE GENOMIC DNA]</scope>
    <source>
        <strain evidence="2">185</strain>
        <tissue evidence="2">Leaf</tissue>
    </source>
</reference>
<evidence type="ECO:0000313" key="2">
    <source>
        <dbReference type="EMBL" id="MBA0678438.1"/>
    </source>
</evidence>
<dbReference type="EMBL" id="JABFAA010000003">
    <property type="protein sequence ID" value="MBA0678438.1"/>
    <property type="molecule type" value="Genomic_DNA"/>
</dbReference>
<keyword evidence="3" id="KW-1185">Reference proteome</keyword>
<keyword evidence="1" id="KW-0812">Transmembrane</keyword>
<accession>A0A7J8WTS1</accession>
<dbReference type="AlphaFoldDB" id="A0A7J8WTS1"/>
<proteinExistence type="predicted"/>
<keyword evidence="1" id="KW-0472">Membrane</keyword>
<comment type="caution">
    <text evidence="2">The sequence shown here is derived from an EMBL/GenBank/DDBJ whole genome shotgun (WGS) entry which is preliminary data.</text>
</comment>
<evidence type="ECO:0000313" key="3">
    <source>
        <dbReference type="Proteomes" id="UP000593577"/>
    </source>
</evidence>
<evidence type="ECO:0000256" key="1">
    <source>
        <dbReference type="SAM" id="Phobius"/>
    </source>
</evidence>